<dbReference type="AlphaFoldDB" id="A0A934IMM7"/>
<dbReference type="EMBL" id="JAEKMH010000001">
    <property type="protein sequence ID" value="MBJ3783549.1"/>
    <property type="molecule type" value="Genomic_DNA"/>
</dbReference>
<name>A0A934IMM7_9HYPH</name>
<proteinExistence type="predicted"/>
<dbReference type="Proteomes" id="UP000602124">
    <property type="component" value="Unassembled WGS sequence"/>
</dbReference>
<keyword evidence="1" id="KW-1133">Transmembrane helix</keyword>
<accession>A0A934IMM7</accession>
<organism evidence="2 3">
    <name type="scientific">Devosia sediminis</name>
    <dbReference type="NCBI Taxonomy" id="2798801"/>
    <lineage>
        <taxon>Bacteria</taxon>
        <taxon>Pseudomonadati</taxon>
        <taxon>Pseudomonadota</taxon>
        <taxon>Alphaproteobacteria</taxon>
        <taxon>Hyphomicrobiales</taxon>
        <taxon>Devosiaceae</taxon>
        <taxon>Devosia</taxon>
    </lineage>
</organism>
<reference evidence="2" key="1">
    <citation type="submission" date="2020-12" db="EMBL/GenBank/DDBJ databases">
        <title>Devosia sp. MSA67 isolated from Mo River.</title>
        <authorList>
            <person name="Ma F."/>
            <person name="Zi Z."/>
        </authorList>
    </citation>
    <scope>NUCLEOTIDE SEQUENCE</scope>
    <source>
        <strain evidence="2">MSA67</strain>
    </source>
</reference>
<protein>
    <submittedName>
        <fullName evidence="2">Uncharacterized protein</fullName>
    </submittedName>
</protein>
<feature type="transmembrane region" description="Helical" evidence="1">
    <location>
        <begin position="7"/>
        <end position="28"/>
    </location>
</feature>
<keyword evidence="3" id="KW-1185">Reference proteome</keyword>
<dbReference type="RefSeq" id="WP_198874780.1">
    <property type="nucleotide sequence ID" value="NZ_JAEKMH010000001.1"/>
</dbReference>
<comment type="caution">
    <text evidence="2">The sequence shown here is derived from an EMBL/GenBank/DDBJ whole genome shotgun (WGS) entry which is preliminary data.</text>
</comment>
<gene>
    <name evidence="2" type="ORF">JEQ47_02340</name>
</gene>
<evidence type="ECO:0000313" key="2">
    <source>
        <dbReference type="EMBL" id="MBJ3783549.1"/>
    </source>
</evidence>
<sequence>MTASANYFVWILIAVVAVAVAAALLWSLGRRAKTLIAPVAGQATLTDRLQQANEQLAAVISAENQALLSVTTLPDDVGPLEAEAALRAATPDWSMHDRQVLMLQAWEVQRRPQALAALAGLPLANPEKSFGLLTGTILRALRDGGPSLLAQIDEAINAHFIALDTMMNGGGVAVGLERAAERVRAEAPDVAAALETTVRRIWPRLRGRLLAVLRIKIEEWEDREPLEPREMAGALAQYSWPRMPELMAEVHMALDRHDGPEWDRAHLWYDKAVLHRYHDVEGALAGFNKDAAVERLASGIMSADAETSRFAAETAADLLGDYFFDDPRQFAALQGALDWARGVHEVTPDHKWLAEQLDPTEVSEAKLNEAAADLALHQTVRESVAAFGATTATTDPEIALAELRQLLPDAPREMIRVALVERWKDSRSPVHLTALAGLALEALDETRGGSSAALCLHWPLRNGSPEQVLAIIDALDKRSEHLEGSEHLEDWMRTQDGVRELRRAFARISDSAGVGTSVKEFMEWVEARHVLLLGEAIEARLAMEADKSDDERAFQLALDLYRLALPNEPALLWPVQKFMRDREASAAWREALLHFEAMRANYFAAHGEADPYELDDLVTLWCEALRDESADVARLAAAQAAKLVGNGVVEKPVDLARLDERLTWAGNLHPLLPDSFLTLRTALAKAMGKS</sequence>
<keyword evidence="1" id="KW-0812">Transmembrane</keyword>
<evidence type="ECO:0000313" key="3">
    <source>
        <dbReference type="Proteomes" id="UP000602124"/>
    </source>
</evidence>
<keyword evidence="1" id="KW-0472">Membrane</keyword>
<evidence type="ECO:0000256" key="1">
    <source>
        <dbReference type="SAM" id="Phobius"/>
    </source>
</evidence>